<proteinExistence type="predicted"/>
<feature type="region of interest" description="Disordered" evidence="2">
    <location>
        <begin position="265"/>
        <end position="288"/>
    </location>
</feature>
<dbReference type="GeneID" id="4622120"/>
<dbReference type="CDD" id="cd07600">
    <property type="entry name" value="BAR_Gvp36"/>
    <property type="match status" value="1"/>
</dbReference>
<evidence type="ECO:0000313" key="3">
    <source>
        <dbReference type="EMBL" id="AAS53680.1"/>
    </source>
</evidence>
<sequence length="364" mass="41286">MSAYFGAISLDKLANTLNNAAQKTQQKLSETQEHLTHAIQNIKIDDPKTILSLKTRKRQLQETLGSAKDISQLPPQYGFLERKCDAIEQVCKKILVVSKTFEVEGYDYPPNPTESISDWWNTSTKETRFLKFGKGGTDKQKEDKQKQAAGSSDPPSFAHALHRAAKGSQGIIQELKEQAEEEQEQEVEIDEDVESLIKMFGTWADAQYNMDIAKREMDQFMVKEFNEKLKHLLEVEFKKGHTLRRKVEESRLTFDTLKYEQHERDAALAKKQDEAKQAEGATPSTGVTQSSTADLAFYAQLEDAEDEFVSNTAEAVEFMTSIADATKLISLVKLFQNFQLVYHRKCVQELEVSLNSLTSLEESN</sequence>
<dbReference type="InterPro" id="IPR018859">
    <property type="entry name" value="BAR_dom-cont"/>
</dbReference>
<dbReference type="RefSeq" id="NP_985856.1">
    <property type="nucleotide sequence ID" value="NM_211211.1"/>
</dbReference>
<reference evidence="3 4" key="1">
    <citation type="journal article" date="2004" name="Science">
        <title>The Ashbya gossypii genome as a tool for mapping the ancient Saccharomyces cerevisiae genome.</title>
        <authorList>
            <person name="Dietrich F.S."/>
            <person name="Voegeli S."/>
            <person name="Brachat S."/>
            <person name="Lerch A."/>
            <person name="Gates K."/>
            <person name="Steiner S."/>
            <person name="Mohr C."/>
            <person name="Pohlmann R."/>
            <person name="Luedi P."/>
            <person name="Choi S."/>
            <person name="Wing R.A."/>
            <person name="Flavier A."/>
            <person name="Gaffney T.D."/>
            <person name="Philippsen P."/>
        </authorList>
    </citation>
    <scope>NUCLEOTIDE SEQUENCE [LARGE SCALE GENOMIC DNA]</scope>
    <source>
        <strain evidence="4">ATCC 10895 / CBS 109.51 / FGSC 9923 / NRRL Y-1056</strain>
    </source>
</reference>
<keyword evidence="4" id="KW-1185">Reference proteome</keyword>
<dbReference type="HOGENOM" id="CLU_059029_0_0_1"/>
<feature type="coiled-coil region" evidence="1">
    <location>
        <begin position="165"/>
        <end position="192"/>
    </location>
</feature>
<dbReference type="InParanoid" id="Q753K3"/>
<accession>Q753K3</accession>
<evidence type="ECO:0000313" key="4">
    <source>
        <dbReference type="Proteomes" id="UP000000591"/>
    </source>
</evidence>
<dbReference type="Proteomes" id="UP000000591">
    <property type="component" value="Chromosome VI"/>
</dbReference>
<evidence type="ECO:0000256" key="2">
    <source>
        <dbReference type="SAM" id="MobiDB-lite"/>
    </source>
</evidence>
<feature type="region of interest" description="Disordered" evidence="2">
    <location>
        <begin position="132"/>
        <end position="157"/>
    </location>
</feature>
<gene>
    <name evidence="3" type="ORF">AGOS_AFR309C</name>
</gene>
<feature type="compositionally biased region" description="Basic and acidic residues" evidence="2">
    <location>
        <begin position="136"/>
        <end position="146"/>
    </location>
</feature>
<dbReference type="Gene3D" id="1.20.1270.60">
    <property type="entry name" value="Arfaptin homology (AH) domain/BAR domain"/>
    <property type="match status" value="1"/>
</dbReference>
<dbReference type="KEGG" id="ago:AGOS_AFR309C"/>
<dbReference type="SUPFAM" id="SSF103657">
    <property type="entry name" value="BAR/IMD domain-like"/>
    <property type="match status" value="1"/>
</dbReference>
<dbReference type="OrthoDB" id="5549748at2759"/>
<dbReference type="InterPro" id="IPR027267">
    <property type="entry name" value="AH/BAR_dom_sf"/>
</dbReference>
<keyword evidence="1" id="KW-0175">Coiled coil</keyword>
<dbReference type="Pfam" id="PF10455">
    <property type="entry name" value="BAR_2"/>
    <property type="match status" value="1"/>
</dbReference>
<evidence type="ECO:0000256" key="1">
    <source>
        <dbReference type="SAM" id="Coils"/>
    </source>
</evidence>
<reference evidence="4" key="2">
    <citation type="journal article" date="2013" name="G3 (Bethesda)">
        <title>Genomes of Ashbya fungi isolated from insects reveal four mating-type loci, numerous translocations, lack of transposons, and distinct gene duplications.</title>
        <authorList>
            <person name="Dietrich F.S."/>
            <person name="Voegeli S."/>
            <person name="Kuo S."/>
            <person name="Philippsen P."/>
        </authorList>
    </citation>
    <scope>GENOME REANNOTATION</scope>
    <source>
        <strain evidence="4">ATCC 10895 / CBS 109.51 / FGSC 9923 / NRRL Y-1056</strain>
    </source>
</reference>
<dbReference type="eggNOG" id="ENOG502QZYP">
    <property type="taxonomic scope" value="Eukaryota"/>
</dbReference>
<dbReference type="OMA" id="YRQCVQE"/>
<dbReference type="FunCoup" id="Q753K3">
    <property type="interactions" value="34"/>
</dbReference>
<protein>
    <submittedName>
        <fullName evidence="3">AFR309Cp</fullName>
    </submittedName>
</protein>
<organism evidence="3 4">
    <name type="scientific">Eremothecium gossypii (strain ATCC 10895 / CBS 109.51 / FGSC 9923 / NRRL Y-1056)</name>
    <name type="common">Yeast</name>
    <name type="synonym">Ashbya gossypii</name>
    <dbReference type="NCBI Taxonomy" id="284811"/>
    <lineage>
        <taxon>Eukaryota</taxon>
        <taxon>Fungi</taxon>
        <taxon>Dikarya</taxon>
        <taxon>Ascomycota</taxon>
        <taxon>Saccharomycotina</taxon>
        <taxon>Saccharomycetes</taxon>
        <taxon>Saccharomycetales</taxon>
        <taxon>Saccharomycetaceae</taxon>
        <taxon>Eremothecium</taxon>
    </lineage>
</organism>
<name>Q753K3_EREGS</name>
<feature type="compositionally biased region" description="Basic and acidic residues" evidence="2">
    <location>
        <begin position="265"/>
        <end position="277"/>
    </location>
</feature>
<dbReference type="AlphaFoldDB" id="Q753K3"/>
<dbReference type="EMBL" id="AE016819">
    <property type="protein sequence ID" value="AAS53680.1"/>
    <property type="molecule type" value="Genomic_DNA"/>
</dbReference>